<dbReference type="EMBL" id="JAQQWL010000009">
    <property type="protein sequence ID" value="KAK8058394.1"/>
    <property type="molecule type" value="Genomic_DNA"/>
</dbReference>
<evidence type="ECO:0000313" key="1">
    <source>
        <dbReference type="EMBL" id="KAK8058394.1"/>
    </source>
</evidence>
<keyword evidence="2" id="KW-1185">Reference proteome</keyword>
<name>A0ABR1UHL1_9PEZI</name>
<organism evidence="1 2">
    <name type="scientific">Apiospora phragmitis</name>
    <dbReference type="NCBI Taxonomy" id="2905665"/>
    <lineage>
        <taxon>Eukaryota</taxon>
        <taxon>Fungi</taxon>
        <taxon>Dikarya</taxon>
        <taxon>Ascomycota</taxon>
        <taxon>Pezizomycotina</taxon>
        <taxon>Sordariomycetes</taxon>
        <taxon>Xylariomycetidae</taxon>
        <taxon>Amphisphaeriales</taxon>
        <taxon>Apiosporaceae</taxon>
        <taxon>Apiospora</taxon>
    </lineage>
</organism>
<evidence type="ECO:0000313" key="2">
    <source>
        <dbReference type="Proteomes" id="UP001480595"/>
    </source>
</evidence>
<dbReference type="Proteomes" id="UP001480595">
    <property type="component" value="Unassembled WGS sequence"/>
</dbReference>
<reference evidence="1 2" key="1">
    <citation type="submission" date="2023-01" db="EMBL/GenBank/DDBJ databases">
        <title>Analysis of 21 Apiospora genomes using comparative genomics revels a genus with tremendous synthesis potential of carbohydrate active enzymes and secondary metabolites.</title>
        <authorList>
            <person name="Sorensen T."/>
        </authorList>
    </citation>
    <scope>NUCLEOTIDE SEQUENCE [LARGE SCALE GENOMIC DNA]</scope>
    <source>
        <strain evidence="1 2">CBS 135458</strain>
    </source>
</reference>
<comment type="caution">
    <text evidence="1">The sequence shown here is derived from an EMBL/GenBank/DDBJ whole genome shotgun (WGS) entry which is preliminary data.</text>
</comment>
<protein>
    <submittedName>
        <fullName evidence="1">Uncharacterized protein</fullName>
    </submittedName>
</protein>
<dbReference type="GeneID" id="92093314"/>
<accession>A0ABR1UHL1</accession>
<sequence>MPWASRSSVAQADGADDAELVVAELLAVLEVGDDAVDEVIDAEFETLALYEEFEKELDTEKPEVAVAEAEFGAVLTDASCEELTAEDTLALDIPTGRDDEGYAGIHLAKMVDAEAMKEIQMTG</sequence>
<proteinExistence type="predicted"/>
<gene>
    <name evidence="1" type="ORF">PG994_008842</name>
</gene>
<dbReference type="RefSeq" id="XP_066713840.1">
    <property type="nucleotide sequence ID" value="XM_066860251.1"/>
</dbReference>